<dbReference type="Pfam" id="PF10543">
    <property type="entry name" value="ORF6N"/>
    <property type="match status" value="1"/>
</dbReference>
<gene>
    <name evidence="2" type="ORF">H8E23_09390</name>
</gene>
<evidence type="ECO:0000313" key="3">
    <source>
        <dbReference type="Proteomes" id="UP000603434"/>
    </source>
</evidence>
<comment type="caution">
    <text evidence="2">The sequence shown here is derived from an EMBL/GenBank/DDBJ whole genome shotgun (WGS) entry which is preliminary data.</text>
</comment>
<dbReference type="InterPro" id="IPR018873">
    <property type="entry name" value="KilA-N_DNA-bd_domain"/>
</dbReference>
<evidence type="ECO:0000313" key="2">
    <source>
        <dbReference type="EMBL" id="MBC8361599.1"/>
    </source>
</evidence>
<reference evidence="2 3" key="1">
    <citation type="submission" date="2020-08" db="EMBL/GenBank/DDBJ databases">
        <title>Bridging the membrane lipid divide: bacteria of the FCB group superphylum have the potential to synthesize archaeal ether lipids.</title>
        <authorList>
            <person name="Villanueva L."/>
            <person name="Von Meijenfeldt F.A.B."/>
            <person name="Westbye A.B."/>
            <person name="Yadav S."/>
            <person name="Hopmans E.C."/>
            <person name="Dutilh B.E."/>
            <person name="Sinninghe Damste J.S."/>
        </authorList>
    </citation>
    <scope>NUCLEOTIDE SEQUENCE [LARGE SCALE GENOMIC DNA]</scope>
    <source>
        <strain evidence="2">NIOZ-UU30</strain>
    </source>
</reference>
<sequence length="73" mass="8641">MKVMLDRDLAELYNVETGLLKRAVRRNIDRFPADLMFELTKTELEDWRCQFGTSKICIITLYHGSYILYLVPI</sequence>
<organism evidence="2 3">
    <name type="scientific">Candidatus Desulfatibia profunda</name>
    <dbReference type="NCBI Taxonomy" id="2841695"/>
    <lineage>
        <taxon>Bacteria</taxon>
        <taxon>Pseudomonadati</taxon>
        <taxon>Thermodesulfobacteriota</taxon>
        <taxon>Desulfobacteria</taxon>
        <taxon>Desulfobacterales</taxon>
        <taxon>Desulfobacterales incertae sedis</taxon>
        <taxon>Candidatus Desulfatibia</taxon>
    </lineage>
</organism>
<proteinExistence type="predicted"/>
<dbReference type="EMBL" id="JACNJH010000140">
    <property type="protein sequence ID" value="MBC8361599.1"/>
    <property type="molecule type" value="Genomic_DNA"/>
</dbReference>
<evidence type="ECO:0000259" key="1">
    <source>
        <dbReference type="Pfam" id="PF10543"/>
    </source>
</evidence>
<dbReference type="AlphaFoldDB" id="A0A8J6TM01"/>
<protein>
    <submittedName>
        <fullName evidence="2">ORF6N domain-containing protein</fullName>
    </submittedName>
</protein>
<dbReference type="Proteomes" id="UP000603434">
    <property type="component" value="Unassembled WGS sequence"/>
</dbReference>
<name>A0A8J6TM01_9BACT</name>
<feature type="domain" description="KilA-N DNA-binding" evidence="1">
    <location>
        <begin position="2"/>
        <end position="59"/>
    </location>
</feature>
<accession>A0A8J6TM01</accession>